<comment type="caution">
    <text evidence="2">The sequence shown here is derived from an EMBL/GenBank/DDBJ whole genome shotgun (WGS) entry which is preliminary data.</text>
</comment>
<name>A0A557RMF4_9GAMM</name>
<evidence type="ECO:0000256" key="1">
    <source>
        <dbReference type="SAM" id="SignalP"/>
    </source>
</evidence>
<feature type="signal peptide" evidence="1">
    <location>
        <begin position="1"/>
        <end position="35"/>
    </location>
</feature>
<sequence length="195" mass="22085">MASTMPVWTSANPRIAALAALLCLAVAGNSPPAAGFSVAALEQRFDNGLLVVDGRIDYSLTATATEALENGVDLVISQRLSLERPRWWWRDVEVVSQQRRYRLAYHAMSRRYVLNRLASGESRSYRSLDALLTRLGTIEAWPVIGRDRLDDQQTYRLRFETELDVEALPRLLRTVAWASDDWQLRSEPATLEVRP</sequence>
<evidence type="ECO:0000313" key="3">
    <source>
        <dbReference type="Proteomes" id="UP000316688"/>
    </source>
</evidence>
<reference evidence="2 3" key="1">
    <citation type="submission" date="2019-07" db="EMBL/GenBank/DDBJ databases">
        <title>Reclasification of Spiribacter aquaticus.</title>
        <authorList>
            <person name="Leon M.J."/>
            <person name="Sanchez-Porro C."/>
            <person name="Ventosa A."/>
        </authorList>
    </citation>
    <scope>NUCLEOTIDE SEQUENCE [LARGE SCALE GENOMIC DNA]</scope>
    <source>
        <strain evidence="2 3">SP30</strain>
    </source>
</reference>
<protein>
    <submittedName>
        <fullName evidence="2">DUF4390 domain-containing protein</fullName>
    </submittedName>
</protein>
<dbReference type="AlphaFoldDB" id="A0A557RMF4"/>
<keyword evidence="3" id="KW-1185">Reference proteome</keyword>
<dbReference type="EMBL" id="VMKP01000001">
    <property type="protein sequence ID" value="TVO66354.1"/>
    <property type="molecule type" value="Genomic_DNA"/>
</dbReference>
<gene>
    <name evidence="2" type="ORF">FPL11_01295</name>
</gene>
<feature type="chain" id="PRO_5022052292" evidence="1">
    <location>
        <begin position="36"/>
        <end position="195"/>
    </location>
</feature>
<accession>A0A557RMF4</accession>
<organism evidence="2 3">
    <name type="scientific">Spiribacter aquaticus</name>
    <dbReference type="NCBI Taxonomy" id="1935996"/>
    <lineage>
        <taxon>Bacteria</taxon>
        <taxon>Pseudomonadati</taxon>
        <taxon>Pseudomonadota</taxon>
        <taxon>Gammaproteobacteria</taxon>
        <taxon>Chromatiales</taxon>
        <taxon>Ectothiorhodospiraceae</taxon>
        <taxon>Spiribacter</taxon>
    </lineage>
</organism>
<dbReference type="Proteomes" id="UP000316688">
    <property type="component" value="Unassembled WGS sequence"/>
</dbReference>
<dbReference type="Pfam" id="PF14334">
    <property type="entry name" value="DUF4390"/>
    <property type="match status" value="1"/>
</dbReference>
<dbReference type="InterPro" id="IPR025500">
    <property type="entry name" value="DUF4390"/>
</dbReference>
<keyword evidence="1" id="KW-0732">Signal</keyword>
<proteinExistence type="predicted"/>
<evidence type="ECO:0000313" key="2">
    <source>
        <dbReference type="EMBL" id="TVO66354.1"/>
    </source>
</evidence>